<feature type="signal peptide" evidence="9">
    <location>
        <begin position="1"/>
        <end position="47"/>
    </location>
</feature>
<dbReference type="SUPFAM" id="SSF51989">
    <property type="entry name" value="Glycosyl hydrolases family 6, cellulases"/>
    <property type="match status" value="1"/>
</dbReference>
<feature type="compositionally biased region" description="Low complexity" evidence="10">
    <location>
        <begin position="349"/>
        <end position="375"/>
    </location>
</feature>
<dbReference type="GO" id="GO:0030245">
    <property type="term" value="P:cellulose catabolic process"/>
    <property type="evidence" value="ECO:0007669"/>
    <property type="project" value="UniProtKB-KW"/>
</dbReference>
<dbReference type="InterPro" id="IPR006311">
    <property type="entry name" value="TAT_signal"/>
</dbReference>
<organism evidence="12 13">
    <name type="scientific">Phytohabitans rumicis</name>
    <dbReference type="NCBI Taxonomy" id="1076125"/>
    <lineage>
        <taxon>Bacteria</taxon>
        <taxon>Bacillati</taxon>
        <taxon>Actinomycetota</taxon>
        <taxon>Actinomycetes</taxon>
        <taxon>Micromonosporales</taxon>
        <taxon>Micromonosporaceae</taxon>
    </lineage>
</organism>
<dbReference type="InterPro" id="IPR036434">
    <property type="entry name" value="Beta_cellobiohydrolase_sf"/>
</dbReference>
<keyword evidence="7 9" id="KW-0624">Polysaccharide degradation</keyword>
<feature type="region of interest" description="Disordered" evidence="10">
    <location>
        <begin position="337"/>
        <end position="375"/>
    </location>
</feature>
<evidence type="ECO:0000256" key="9">
    <source>
        <dbReference type="RuleBase" id="RU361186"/>
    </source>
</evidence>
<keyword evidence="2 9" id="KW-0378">Hydrolase</keyword>
<dbReference type="InterPro" id="IPR001524">
    <property type="entry name" value="Glyco_hydro_6_CS"/>
</dbReference>
<dbReference type="AlphaFoldDB" id="A0A6V8LCW6"/>
<accession>A0A6V8LCW6</accession>
<feature type="chain" id="PRO_5029036717" description="Glucanase" evidence="9">
    <location>
        <begin position="48"/>
        <end position="482"/>
    </location>
</feature>
<dbReference type="PROSITE" id="PS00655">
    <property type="entry name" value="GLYCOSYL_HYDROL_F6_1"/>
    <property type="match status" value="1"/>
</dbReference>
<evidence type="ECO:0000313" key="13">
    <source>
        <dbReference type="Proteomes" id="UP000482960"/>
    </source>
</evidence>
<evidence type="ECO:0000256" key="4">
    <source>
        <dbReference type="ARBA" id="ARBA00023157"/>
    </source>
</evidence>
<evidence type="ECO:0000256" key="5">
    <source>
        <dbReference type="ARBA" id="ARBA00023277"/>
    </source>
</evidence>
<gene>
    <name evidence="12" type="ORF">Prum_064700</name>
</gene>
<dbReference type="InterPro" id="IPR012291">
    <property type="entry name" value="CBM2_carb-bd_dom_sf"/>
</dbReference>
<dbReference type="Pfam" id="PF00553">
    <property type="entry name" value="CBM_2"/>
    <property type="match status" value="1"/>
</dbReference>
<keyword evidence="1 9" id="KW-0732">Signal</keyword>
<evidence type="ECO:0000256" key="7">
    <source>
        <dbReference type="ARBA" id="ARBA00023326"/>
    </source>
</evidence>
<evidence type="ECO:0000256" key="8">
    <source>
        <dbReference type="PROSITE-ProRule" id="PRU10056"/>
    </source>
</evidence>
<dbReference type="PRINTS" id="PR00733">
    <property type="entry name" value="GLHYDRLASE6"/>
</dbReference>
<dbReference type="Gene3D" id="2.60.40.290">
    <property type="match status" value="1"/>
</dbReference>
<dbReference type="Gene3D" id="3.20.20.40">
    <property type="entry name" value="1, 4-beta cellobiohydrolase"/>
    <property type="match status" value="1"/>
</dbReference>
<reference evidence="12 13" key="1">
    <citation type="submission" date="2020-03" db="EMBL/GenBank/DDBJ databases">
        <title>Whole genome shotgun sequence of Phytohabitans rumicis NBRC 108638.</title>
        <authorList>
            <person name="Komaki H."/>
            <person name="Tamura T."/>
        </authorList>
    </citation>
    <scope>NUCLEOTIDE SEQUENCE [LARGE SCALE GENOMIC DNA]</scope>
    <source>
        <strain evidence="12 13">NBRC 108638</strain>
    </source>
</reference>
<keyword evidence="5 9" id="KW-0119">Carbohydrate metabolism</keyword>
<dbReference type="EC" id="3.2.1.-" evidence="9"/>
<dbReference type="PANTHER" id="PTHR34876:SF4">
    <property type="entry name" value="1,4-BETA-D-GLUCAN CELLOBIOHYDROLASE C-RELATED"/>
    <property type="match status" value="1"/>
</dbReference>
<dbReference type="PROSITE" id="PS51318">
    <property type="entry name" value="TAT"/>
    <property type="match status" value="1"/>
</dbReference>
<feature type="domain" description="CBM2" evidence="11">
    <location>
        <begin position="376"/>
        <end position="482"/>
    </location>
</feature>
<evidence type="ECO:0000256" key="3">
    <source>
        <dbReference type="ARBA" id="ARBA00023001"/>
    </source>
</evidence>
<dbReference type="EMBL" id="BLPG01000001">
    <property type="protein sequence ID" value="GFJ92828.1"/>
    <property type="molecule type" value="Genomic_DNA"/>
</dbReference>
<keyword evidence="6 9" id="KW-0326">Glycosidase</keyword>
<name>A0A6V8LCW6_9ACTN</name>
<dbReference type="PANTHER" id="PTHR34876">
    <property type="match status" value="1"/>
</dbReference>
<dbReference type="GO" id="GO:0030247">
    <property type="term" value="F:polysaccharide binding"/>
    <property type="evidence" value="ECO:0007669"/>
    <property type="project" value="UniProtKB-UniRule"/>
</dbReference>
<comment type="similarity">
    <text evidence="9">Belongs to the glycosyl hydrolase family 6.</text>
</comment>
<dbReference type="InterPro" id="IPR008965">
    <property type="entry name" value="CBM2/CBM3_carb-bd_dom_sf"/>
</dbReference>
<dbReference type="SUPFAM" id="SSF49384">
    <property type="entry name" value="Carbohydrate-binding domain"/>
    <property type="match status" value="1"/>
</dbReference>
<feature type="active site" evidence="8">
    <location>
        <position position="126"/>
    </location>
</feature>
<evidence type="ECO:0000256" key="1">
    <source>
        <dbReference type="ARBA" id="ARBA00022729"/>
    </source>
</evidence>
<feature type="compositionally biased region" description="Pro residues" evidence="10">
    <location>
        <begin position="338"/>
        <end position="348"/>
    </location>
</feature>
<dbReference type="PROSITE" id="PS51173">
    <property type="entry name" value="CBM2"/>
    <property type="match status" value="1"/>
</dbReference>
<evidence type="ECO:0000256" key="10">
    <source>
        <dbReference type="SAM" id="MobiDB-lite"/>
    </source>
</evidence>
<dbReference type="InterPro" id="IPR016288">
    <property type="entry name" value="Beta_cellobiohydrolase"/>
</dbReference>
<keyword evidence="4" id="KW-1015">Disulfide bond</keyword>
<keyword evidence="13" id="KW-1185">Reference proteome</keyword>
<evidence type="ECO:0000256" key="2">
    <source>
        <dbReference type="ARBA" id="ARBA00022801"/>
    </source>
</evidence>
<protein>
    <recommendedName>
        <fullName evidence="9">Glucanase</fullName>
        <ecNumber evidence="9">3.2.1.-</ecNumber>
    </recommendedName>
</protein>
<sequence>MRELYAGKESRMRRRSALSATVAAAAAALATATAVGVGLLQPHAASAADSVFYVDPETQAARWVAANPNDSRTPVIRDRIANTPQARWFTTTNTSAVRGQVDTLVGAAAAAGKIPILVVYNIPNRDCGGASSGGAPSHQAYRQWVDQVALGLAGRPATIILEPDVLALMSDCQSAAQQAETSASMAYAGKQLKAGSSQARVYFDAAHSAWLSASAMAARLVAADIANSAHGISLNVSNYRTNAELIPYGKAVIAATGASSLKMVIDTSRNGNGPAGSEWCDPAGRAIGIPSTNSTGDAAVDAFLWIKLPGEADGCIATAGQFVPQRAYDLAIAAGPYTTPPTTRPPTTAPTTAAPTTAAPTTAAPTTAAPTTAAPTTAAPGACTVVYTPNQWTGGFTAELRVTNRGAAVSSWTLRFTVGSTVRLTNGWNGTWTQSGTQITVTNATWNGPLATGATVSIGFQGTFTGSLAAPTGYTLNGAACS</sequence>
<keyword evidence="3 9" id="KW-0136">Cellulose degradation</keyword>
<comment type="caution">
    <text evidence="12">The sequence shown here is derived from an EMBL/GenBank/DDBJ whole genome shotgun (WGS) entry which is preliminary data.</text>
</comment>
<dbReference type="GO" id="GO:0004553">
    <property type="term" value="F:hydrolase activity, hydrolyzing O-glycosyl compounds"/>
    <property type="evidence" value="ECO:0007669"/>
    <property type="project" value="InterPro"/>
</dbReference>
<evidence type="ECO:0000313" key="12">
    <source>
        <dbReference type="EMBL" id="GFJ92828.1"/>
    </source>
</evidence>
<dbReference type="InterPro" id="IPR001919">
    <property type="entry name" value="CBD2"/>
</dbReference>
<dbReference type="SMART" id="SM00637">
    <property type="entry name" value="CBD_II"/>
    <property type="match status" value="1"/>
</dbReference>
<reference evidence="12 13" key="2">
    <citation type="submission" date="2020-03" db="EMBL/GenBank/DDBJ databases">
        <authorList>
            <person name="Ichikawa N."/>
            <person name="Kimura A."/>
            <person name="Kitahashi Y."/>
            <person name="Uohara A."/>
        </authorList>
    </citation>
    <scope>NUCLEOTIDE SEQUENCE [LARGE SCALE GENOMIC DNA]</scope>
    <source>
        <strain evidence="12 13">NBRC 108638</strain>
    </source>
</reference>
<evidence type="ECO:0000256" key="6">
    <source>
        <dbReference type="ARBA" id="ARBA00023295"/>
    </source>
</evidence>
<evidence type="ECO:0000259" key="11">
    <source>
        <dbReference type="PROSITE" id="PS51173"/>
    </source>
</evidence>
<dbReference type="Pfam" id="PF01341">
    <property type="entry name" value="Glyco_hydro_6"/>
    <property type="match status" value="1"/>
</dbReference>
<dbReference type="Proteomes" id="UP000482960">
    <property type="component" value="Unassembled WGS sequence"/>
</dbReference>
<proteinExistence type="inferred from homology"/>